<name>A0A4Y2II79_ARAVE</name>
<organism evidence="2 3">
    <name type="scientific">Araneus ventricosus</name>
    <name type="common">Orbweaver spider</name>
    <name type="synonym">Epeira ventricosa</name>
    <dbReference type="NCBI Taxonomy" id="182803"/>
    <lineage>
        <taxon>Eukaryota</taxon>
        <taxon>Metazoa</taxon>
        <taxon>Ecdysozoa</taxon>
        <taxon>Arthropoda</taxon>
        <taxon>Chelicerata</taxon>
        <taxon>Arachnida</taxon>
        <taxon>Araneae</taxon>
        <taxon>Araneomorphae</taxon>
        <taxon>Entelegynae</taxon>
        <taxon>Araneoidea</taxon>
        <taxon>Araneidae</taxon>
        <taxon>Araneus</taxon>
    </lineage>
</organism>
<evidence type="ECO:0000313" key="3">
    <source>
        <dbReference type="Proteomes" id="UP000499080"/>
    </source>
</evidence>
<keyword evidence="1" id="KW-0472">Membrane</keyword>
<proteinExistence type="predicted"/>
<keyword evidence="1" id="KW-0812">Transmembrane</keyword>
<dbReference type="Proteomes" id="UP000499080">
    <property type="component" value="Unassembled WGS sequence"/>
</dbReference>
<protein>
    <submittedName>
        <fullName evidence="2">Uncharacterized protein</fullName>
    </submittedName>
</protein>
<sequence>MSLHIAMDTLCLLLRHYIIEKVRVTKMHSSFVSSGVCCFVEKSSSLLEPTIITEAEESDEWGDSMDSDLCKIYSLLVFSVSLLHHIFEIFSFWVNNPYASS</sequence>
<evidence type="ECO:0000313" key="2">
    <source>
        <dbReference type="EMBL" id="GBM77314.1"/>
    </source>
</evidence>
<comment type="caution">
    <text evidence="2">The sequence shown here is derived from an EMBL/GenBank/DDBJ whole genome shotgun (WGS) entry which is preliminary data.</text>
</comment>
<accession>A0A4Y2II79</accession>
<gene>
    <name evidence="2" type="ORF">AVEN_91417_1</name>
</gene>
<reference evidence="2 3" key="1">
    <citation type="journal article" date="2019" name="Sci. Rep.">
        <title>Orb-weaving spider Araneus ventricosus genome elucidates the spidroin gene catalogue.</title>
        <authorList>
            <person name="Kono N."/>
            <person name="Nakamura H."/>
            <person name="Ohtoshi R."/>
            <person name="Moran D.A.P."/>
            <person name="Shinohara A."/>
            <person name="Yoshida Y."/>
            <person name="Fujiwara M."/>
            <person name="Mori M."/>
            <person name="Tomita M."/>
            <person name="Arakawa K."/>
        </authorList>
    </citation>
    <scope>NUCLEOTIDE SEQUENCE [LARGE SCALE GENOMIC DNA]</scope>
</reference>
<evidence type="ECO:0000256" key="1">
    <source>
        <dbReference type="SAM" id="Phobius"/>
    </source>
</evidence>
<keyword evidence="1" id="KW-1133">Transmembrane helix</keyword>
<feature type="transmembrane region" description="Helical" evidence="1">
    <location>
        <begin position="72"/>
        <end position="94"/>
    </location>
</feature>
<dbReference type="AlphaFoldDB" id="A0A4Y2II79"/>
<keyword evidence="3" id="KW-1185">Reference proteome</keyword>
<dbReference type="EMBL" id="BGPR01002682">
    <property type="protein sequence ID" value="GBM77314.1"/>
    <property type="molecule type" value="Genomic_DNA"/>
</dbReference>